<dbReference type="AlphaFoldDB" id="U4USZ5"/>
<proteinExistence type="predicted"/>
<protein>
    <submittedName>
        <fullName evidence="1">Uncharacterized protein</fullName>
    </submittedName>
</protein>
<dbReference type="Proteomes" id="UP000030742">
    <property type="component" value="Unassembled WGS sequence"/>
</dbReference>
<gene>
    <name evidence="1" type="ORF">D910_00071</name>
</gene>
<reference evidence="1 2" key="1">
    <citation type="journal article" date="2013" name="Genome Biol.">
        <title>Draft genome of the mountain pine beetle, Dendroctonus ponderosae Hopkins, a major forest pest.</title>
        <authorList>
            <person name="Keeling C.I."/>
            <person name="Yuen M.M."/>
            <person name="Liao N.Y."/>
            <person name="Docking T.R."/>
            <person name="Chan S.K."/>
            <person name="Taylor G.A."/>
            <person name="Palmquist D.L."/>
            <person name="Jackman S.D."/>
            <person name="Nguyen A."/>
            <person name="Li M."/>
            <person name="Henderson H."/>
            <person name="Janes J.K."/>
            <person name="Zhao Y."/>
            <person name="Pandoh P."/>
            <person name="Moore R."/>
            <person name="Sperling F.A."/>
            <person name="Huber D.P."/>
            <person name="Birol I."/>
            <person name="Jones S.J."/>
            <person name="Bohlmann J."/>
        </authorList>
    </citation>
    <scope>NUCLEOTIDE SEQUENCE</scope>
</reference>
<dbReference type="STRING" id="77166.U4USZ5"/>
<dbReference type="EMBL" id="KI207286">
    <property type="protein sequence ID" value="ERL95648.1"/>
    <property type="molecule type" value="Genomic_DNA"/>
</dbReference>
<evidence type="ECO:0000313" key="1">
    <source>
        <dbReference type="EMBL" id="ERL95648.1"/>
    </source>
</evidence>
<accession>U4USZ5</accession>
<sequence>VHLRDVSVEEGAILARSLECGFTEVAASEQIAPVAVVFQVSASRGRPNLRNKPYFPGIMPGSAGIQAEIQTFPAGADAGQQNVEFAPLRSREKRQRIAKRLTALPR</sequence>
<evidence type="ECO:0000313" key="2">
    <source>
        <dbReference type="Proteomes" id="UP000030742"/>
    </source>
</evidence>
<organism evidence="1 2">
    <name type="scientific">Dendroctonus ponderosae</name>
    <name type="common">Mountain pine beetle</name>
    <dbReference type="NCBI Taxonomy" id="77166"/>
    <lineage>
        <taxon>Eukaryota</taxon>
        <taxon>Metazoa</taxon>
        <taxon>Ecdysozoa</taxon>
        <taxon>Arthropoda</taxon>
        <taxon>Hexapoda</taxon>
        <taxon>Insecta</taxon>
        <taxon>Pterygota</taxon>
        <taxon>Neoptera</taxon>
        <taxon>Endopterygota</taxon>
        <taxon>Coleoptera</taxon>
        <taxon>Polyphaga</taxon>
        <taxon>Cucujiformia</taxon>
        <taxon>Curculionidae</taxon>
        <taxon>Scolytinae</taxon>
        <taxon>Dendroctonus</taxon>
    </lineage>
</organism>
<name>U4USZ5_DENPD</name>
<feature type="non-terminal residue" evidence="1">
    <location>
        <position position="1"/>
    </location>
</feature>